<protein>
    <submittedName>
        <fullName evidence="2">Glycosyltransferase family 4 protein</fullName>
    </submittedName>
</protein>
<reference evidence="2 3" key="1">
    <citation type="submission" date="2019-05" db="EMBL/GenBank/DDBJ databases">
        <title>Erythrobacter marisflavi sp. nov., isolated from isolated from water of an estuary environment.</title>
        <authorList>
            <person name="Yoon J.-H."/>
        </authorList>
    </citation>
    <scope>NUCLEOTIDE SEQUENCE [LARGE SCALE GENOMIC DNA]</scope>
    <source>
        <strain evidence="2 3">KEM-5</strain>
    </source>
</reference>
<evidence type="ECO:0000259" key="1">
    <source>
        <dbReference type="Pfam" id="PF13439"/>
    </source>
</evidence>
<name>A0A5S3P1M2_9SPHN</name>
<evidence type="ECO:0000313" key="3">
    <source>
        <dbReference type="Proteomes" id="UP000309668"/>
    </source>
</evidence>
<dbReference type="SUPFAM" id="SSF53756">
    <property type="entry name" value="UDP-Glycosyltransferase/glycogen phosphorylase"/>
    <property type="match status" value="1"/>
</dbReference>
<dbReference type="Proteomes" id="UP000309668">
    <property type="component" value="Unassembled WGS sequence"/>
</dbReference>
<proteinExistence type="predicted"/>
<keyword evidence="2" id="KW-0808">Transferase</keyword>
<dbReference type="CDD" id="cd03801">
    <property type="entry name" value="GT4_PimA-like"/>
    <property type="match status" value="1"/>
</dbReference>
<gene>
    <name evidence="2" type="ORF">FEV51_10925</name>
</gene>
<dbReference type="EMBL" id="VCAO01000006">
    <property type="protein sequence ID" value="TMM46737.1"/>
    <property type="molecule type" value="Genomic_DNA"/>
</dbReference>
<dbReference type="Pfam" id="PF13692">
    <property type="entry name" value="Glyco_trans_1_4"/>
    <property type="match status" value="1"/>
</dbReference>
<dbReference type="RefSeq" id="WP_138618857.1">
    <property type="nucleotide sequence ID" value="NZ_VCAO01000006.1"/>
</dbReference>
<dbReference type="GO" id="GO:0016757">
    <property type="term" value="F:glycosyltransferase activity"/>
    <property type="evidence" value="ECO:0007669"/>
    <property type="project" value="UniProtKB-ARBA"/>
</dbReference>
<dbReference type="PANTHER" id="PTHR12526">
    <property type="entry name" value="GLYCOSYLTRANSFERASE"/>
    <property type="match status" value="1"/>
</dbReference>
<organism evidence="2 3">
    <name type="scientific">Qipengyuania marisflavi</name>
    <dbReference type="NCBI Taxonomy" id="2486356"/>
    <lineage>
        <taxon>Bacteria</taxon>
        <taxon>Pseudomonadati</taxon>
        <taxon>Pseudomonadota</taxon>
        <taxon>Alphaproteobacteria</taxon>
        <taxon>Sphingomonadales</taxon>
        <taxon>Erythrobacteraceae</taxon>
        <taxon>Qipengyuania</taxon>
    </lineage>
</organism>
<evidence type="ECO:0000313" key="2">
    <source>
        <dbReference type="EMBL" id="TMM46737.1"/>
    </source>
</evidence>
<dbReference type="OrthoDB" id="9790710at2"/>
<dbReference type="Gene3D" id="3.40.50.2000">
    <property type="entry name" value="Glycogen Phosphorylase B"/>
    <property type="match status" value="1"/>
</dbReference>
<feature type="domain" description="Glycosyltransferase subfamily 4-like N-terminal" evidence="1">
    <location>
        <begin position="17"/>
        <end position="227"/>
    </location>
</feature>
<accession>A0A5S3P1M2</accession>
<comment type="caution">
    <text evidence="2">The sequence shown here is derived from an EMBL/GenBank/DDBJ whole genome shotgun (WGS) entry which is preliminary data.</text>
</comment>
<dbReference type="Pfam" id="PF13439">
    <property type="entry name" value="Glyco_transf_4"/>
    <property type="match status" value="1"/>
</dbReference>
<keyword evidence="3" id="KW-1185">Reference proteome</keyword>
<sequence length="401" mass="43456">MSVKNILFASDFANINGGQAKVAIEGARLLADVGKKILFFAASGEPDPLLDHPNIDVEILGHADILAEPSRIKAVTRGIWNGAAQRRLAELAAKFDPGTSLLHCHGYAKALSPAIGPVLTDGPLRAVYTMHEYFLACPNGGFYDYQRNEICHRRALGPACLTTNCDVRKPSHKAWRVARQAATWSAGRIPRKLSDVIYISETQRRAMAPYLSPATRLHHVPNPVNVDGLSTVDAASNSVFLFVGRLNPEKGGLAFARAARAAGAEAVFVGDGAEADAIRVANPEATITGWQTPQQVNSWLDKARALVFPSLWYEGQPLVPMEAICRGVPVVTNSWNAGAEFVEDGVSGTIYHDQAPAALEAALAKVRQLDNFDPQPYRELVSPEKHRDRLIALYANLLGDK</sequence>
<dbReference type="InterPro" id="IPR028098">
    <property type="entry name" value="Glyco_trans_4-like_N"/>
</dbReference>
<dbReference type="AlphaFoldDB" id="A0A5S3P1M2"/>